<dbReference type="PANTHER" id="PTHR10631:SF3">
    <property type="entry name" value="TRNA (GUANINE(26)-N(2))-DIMETHYLTRANSFERASE"/>
    <property type="match status" value="1"/>
</dbReference>
<comment type="similarity">
    <text evidence="8">Belongs to the class I-like SAM-binding methyltransferase superfamily. Trm1 family.</text>
</comment>
<evidence type="ECO:0000256" key="7">
    <source>
        <dbReference type="ARBA" id="ARBA00039099"/>
    </source>
</evidence>
<dbReference type="PANTHER" id="PTHR10631">
    <property type="entry name" value="N 2 ,N 2 -DIMETHYLGUANOSINE TRNA METHYLTRANSFERASE"/>
    <property type="match status" value="1"/>
</dbReference>
<evidence type="ECO:0000256" key="5">
    <source>
        <dbReference type="ARBA" id="ARBA00022694"/>
    </source>
</evidence>
<protein>
    <recommendedName>
        <fullName evidence="7">tRNA (guanine(26)-N(2))-dimethyltransferase</fullName>
        <ecNumber evidence="7">2.1.1.216</ecNumber>
    </recommendedName>
</protein>
<keyword evidence="4 8" id="KW-0949">S-adenosyl-L-methionine</keyword>
<dbReference type="GO" id="GO:0160104">
    <property type="term" value="F:tRNA (guanine(26)-N2)-dimethyltransferase activity"/>
    <property type="evidence" value="ECO:0007669"/>
    <property type="project" value="UniProtKB-EC"/>
</dbReference>
<organism evidence="9 10">
    <name type="scientific">Marine Group III euryarchaeote CG-Bathy1</name>
    <dbReference type="NCBI Taxonomy" id="1889001"/>
    <lineage>
        <taxon>Archaea</taxon>
        <taxon>Methanobacteriati</taxon>
        <taxon>Thermoplasmatota</taxon>
        <taxon>Thermoplasmata</taxon>
        <taxon>Candidatus Thermoprofundales</taxon>
    </lineage>
</organism>
<evidence type="ECO:0000313" key="9">
    <source>
        <dbReference type="EMBL" id="OIR20026.1"/>
    </source>
</evidence>
<evidence type="ECO:0000256" key="6">
    <source>
        <dbReference type="ARBA" id="ARBA00022884"/>
    </source>
</evidence>
<keyword evidence="3 8" id="KW-0808">Transferase</keyword>
<name>A0A1J5TGE5_9ARCH</name>
<evidence type="ECO:0000256" key="4">
    <source>
        <dbReference type="ARBA" id="ARBA00022691"/>
    </source>
</evidence>
<keyword evidence="1 8" id="KW-0820">tRNA-binding</keyword>
<reference evidence="9 10" key="1">
    <citation type="submission" date="2016-08" db="EMBL/GenBank/DDBJ databases">
        <title>New Insights into Marine Group III Euryarchaeota, from dark to light.</title>
        <authorList>
            <person name="Haro-Moreno J.M."/>
            <person name="Rodriguez-Valera F."/>
            <person name="Lopez-Garcia P."/>
            <person name="Moreira D."/>
            <person name="Martin-Cuadrado A.B."/>
        </authorList>
    </citation>
    <scope>NUCLEOTIDE SEQUENCE [LARGE SCALE GENOMIC DNA]</scope>
    <source>
        <strain evidence="9">CG-Bathy1</strain>
    </source>
</reference>
<dbReference type="InterPro" id="IPR002905">
    <property type="entry name" value="Trm1"/>
</dbReference>
<evidence type="ECO:0000256" key="1">
    <source>
        <dbReference type="ARBA" id="ARBA00022555"/>
    </source>
</evidence>
<dbReference type="EMBL" id="MIYU01000004">
    <property type="protein sequence ID" value="OIR20026.1"/>
    <property type="molecule type" value="Genomic_DNA"/>
</dbReference>
<keyword evidence="2 8" id="KW-0489">Methyltransferase</keyword>
<evidence type="ECO:0000256" key="2">
    <source>
        <dbReference type="ARBA" id="ARBA00022603"/>
    </source>
</evidence>
<dbReference type="Gene3D" id="3.40.50.150">
    <property type="entry name" value="Vaccinia Virus protein VP39"/>
    <property type="match status" value="1"/>
</dbReference>
<keyword evidence="6 8" id="KW-0694">RNA-binding</keyword>
<dbReference type="GO" id="GO:0002940">
    <property type="term" value="P:tRNA N2-guanine methylation"/>
    <property type="evidence" value="ECO:0007669"/>
    <property type="project" value="TreeGrafter"/>
</dbReference>
<dbReference type="InterPro" id="IPR029063">
    <property type="entry name" value="SAM-dependent_MTases_sf"/>
</dbReference>
<dbReference type="Gene3D" id="3.30.56.70">
    <property type="entry name" value="N2,N2-dimethylguanosine tRNA methyltransferase, C-terminal domain"/>
    <property type="match status" value="1"/>
</dbReference>
<dbReference type="GO" id="GO:0000049">
    <property type="term" value="F:tRNA binding"/>
    <property type="evidence" value="ECO:0007669"/>
    <property type="project" value="UniProtKB-UniRule"/>
</dbReference>
<dbReference type="EC" id="2.1.1.216" evidence="7"/>
<dbReference type="Proteomes" id="UP000183815">
    <property type="component" value="Unassembled WGS sequence"/>
</dbReference>
<accession>A0A1J5TGE5</accession>
<evidence type="ECO:0000256" key="3">
    <source>
        <dbReference type="ARBA" id="ARBA00022679"/>
    </source>
</evidence>
<dbReference type="SUPFAM" id="SSF53335">
    <property type="entry name" value="S-adenosyl-L-methionine-dependent methyltransferases"/>
    <property type="match status" value="1"/>
</dbReference>
<keyword evidence="5 8" id="KW-0819">tRNA processing</keyword>
<proteinExistence type="inferred from homology"/>
<evidence type="ECO:0000313" key="10">
    <source>
        <dbReference type="Proteomes" id="UP000183815"/>
    </source>
</evidence>
<dbReference type="Pfam" id="PF02005">
    <property type="entry name" value="TRM"/>
    <property type="match status" value="2"/>
</dbReference>
<evidence type="ECO:0000256" key="8">
    <source>
        <dbReference type="PROSITE-ProRule" id="PRU00958"/>
    </source>
</evidence>
<dbReference type="AlphaFoldDB" id="A0A1J5TGE5"/>
<sequence>MNDNGILGVSATDTAVLCGAKPSVCMKRYGAKSMRKVAAKEMGVRIMLSKIHSIASEIGKGIQPLLCYSEGHHLRVFVRLTKKSNVKLKWINTNMEIVEKEERDAGGPLWIEKIIEKELVPSNCDGRLGKFFETLSEEADGPPGLYDVNDIARIAEIGQTPQRNKIVKCLNELGHFASSSVFSPLGIKTTASEIERTEAIKLAQSL</sequence>
<dbReference type="PROSITE" id="PS51626">
    <property type="entry name" value="SAM_MT_TRM1"/>
    <property type="match status" value="1"/>
</dbReference>
<gene>
    <name evidence="9" type="ORF">BEU04_04220</name>
</gene>
<comment type="caution">
    <text evidence="9">The sequence shown here is derived from an EMBL/GenBank/DDBJ whole genome shotgun (WGS) entry which is preliminary data.</text>
</comment>
<dbReference type="InterPro" id="IPR042296">
    <property type="entry name" value="tRNA_met_Trm1_C"/>
</dbReference>